<evidence type="ECO:0000313" key="2">
    <source>
        <dbReference type="EMBL" id="CDW77730.1"/>
    </source>
</evidence>
<dbReference type="AlphaFoldDB" id="A0A078A653"/>
<evidence type="ECO:0000256" key="1">
    <source>
        <dbReference type="SAM" id="MobiDB-lite"/>
    </source>
</evidence>
<proteinExistence type="predicted"/>
<dbReference type="Proteomes" id="UP000039865">
    <property type="component" value="Unassembled WGS sequence"/>
</dbReference>
<reference evidence="2 3" key="1">
    <citation type="submission" date="2014-06" db="EMBL/GenBank/DDBJ databases">
        <authorList>
            <person name="Swart Estienne"/>
        </authorList>
    </citation>
    <scope>NUCLEOTIDE SEQUENCE [LARGE SCALE GENOMIC DNA]</scope>
    <source>
        <strain evidence="2 3">130c</strain>
    </source>
</reference>
<accession>A0A078A653</accession>
<feature type="region of interest" description="Disordered" evidence="1">
    <location>
        <begin position="1"/>
        <end position="22"/>
    </location>
</feature>
<dbReference type="InParanoid" id="A0A078A653"/>
<protein>
    <submittedName>
        <fullName evidence="2">Uncharacterized protein</fullName>
    </submittedName>
</protein>
<name>A0A078A653_STYLE</name>
<keyword evidence="3" id="KW-1185">Reference proteome</keyword>
<gene>
    <name evidence="2" type="primary">Contig11033.g11796</name>
    <name evidence="2" type="ORF">STYLEM_6696</name>
</gene>
<evidence type="ECO:0000313" key="3">
    <source>
        <dbReference type="Proteomes" id="UP000039865"/>
    </source>
</evidence>
<dbReference type="EMBL" id="CCKQ01006418">
    <property type="protein sequence ID" value="CDW77730.1"/>
    <property type="molecule type" value="Genomic_DNA"/>
</dbReference>
<organism evidence="2 3">
    <name type="scientific">Stylonychia lemnae</name>
    <name type="common">Ciliate</name>
    <dbReference type="NCBI Taxonomy" id="5949"/>
    <lineage>
        <taxon>Eukaryota</taxon>
        <taxon>Sar</taxon>
        <taxon>Alveolata</taxon>
        <taxon>Ciliophora</taxon>
        <taxon>Intramacronucleata</taxon>
        <taxon>Spirotrichea</taxon>
        <taxon>Stichotrichia</taxon>
        <taxon>Sporadotrichida</taxon>
        <taxon>Oxytrichidae</taxon>
        <taxon>Stylonychinae</taxon>
        <taxon>Stylonychia</taxon>
    </lineage>
</organism>
<sequence>MLNFETANKADKTNKKSVSRKRNTVIQLRTQELVEPSQSQNDLMFQPKQQQFDNEELNSLLESKESIENEIISLLTHIFKHHVEKQHLEMQNDRQIYLIKVLINYFTLNQKKNIYLAYFQIIEMTKSFGDSFFSTNIAIINHMFLHQGLRTYEKREDIGKELDYYEIVNLNKLFTQFKISVEQVTEKIKQFWSNIAYEKLEFS</sequence>